<dbReference type="PANTHER" id="PTHR30135">
    <property type="entry name" value="UNCHARACTERIZED PROTEIN YVCK-RELATED"/>
    <property type="match status" value="1"/>
</dbReference>
<proteinExistence type="inferred from homology"/>
<dbReference type="GO" id="GO:0008360">
    <property type="term" value="P:regulation of cell shape"/>
    <property type="evidence" value="ECO:0007669"/>
    <property type="project" value="UniProtKB-UniRule"/>
</dbReference>
<comment type="similarity">
    <text evidence="2">Belongs to the gluconeogenesis factor family.</text>
</comment>
<evidence type="ECO:0000313" key="4">
    <source>
        <dbReference type="Proteomes" id="UP000037778"/>
    </source>
</evidence>
<dbReference type="Gene3D" id="3.40.50.10680">
    <property type="entry name" value="CofD-like domains"/>
    <property type="match status" value="1"/>
</dbReference>
<keyword evidence="4" id="KW-1185">Reference proteome</keyword>
<evidence type="ECO:0000256" key="2">
    <source>
        <dbReference type="HAMAP-Rule" id="MF_00973"/>
    </source>
</evidence>
<dbReference type="EMBL" id="JXCY01000004">
    <property type="protein sequence ID" value="KOY76764.1"/>
    <property type="molecule type" value="Genomic_DNA"/>
</dbReference>
<dbReference type="InterPro" id="IPR002882">
    <property type="entry name" value="CofD"/>
</dbReference>
<dbReference type="CDD" id="cd07187">
    <property type="entry name" value="YvcK_like"/>
    <property type="match status" value="1"/>
</dbReference>
<comment type="subcellular location">
    <subcellularLocation>
        <location evidence="2">Cytoplasm</location>
    </subcellularLocation>
</comment>
<dbReference type="RefSeq" id="WP_053791562.1">
    <property type="nucleotide sequence ID" value="NZ_JXCY01000004.1"/>
</dbReference>
<protein>
    <recommendedName>
        <fullName evidence="2">Putative gluconeogenesis factor</fullName>
    </recommendedName>
</protein>
<evidence type="ECO:0000256" key="1">
    <source>
        <dbReference type="ARBA" id="ARBA00022490"/>
    </source>
</evidence>
<dbReference type="Pfam" id="PF01933">
    <property type="entry name" value="CofD"/>
    <property type="match status" value="1"/>
</dbReference>
<dbReference type="SUPFAM" id="SSF142338">
    <property type="entry name" value="CofD-like"/>
    <property type="match status" value="1"/>
</dbReference>
<dbReference type="GO" id="GO:0043743">
    <property type="term" value="F:LPPG:FO 2-phospho-L-lactate transferase activity"/>
    <property type="evidence" value="ECO:0007669"/>
    <property type="project" value="InterPro"/>
</dbReference>
<dbReference type="NCBIfam" id="TIGR01826">
    <property type="entry name" value="CofD_related"/>
    <property type="match status" value="1"/>
</dbReference>
<dbReference type="Proteomes" id="UP000037778">
    <property type="component" value="Unassembled WGS sequence"/>
</dbReference>
<organism evidence="3 4">
    <name type="scientific">Apilactobacillus kunkeei</name>
    <dbReference type="NCBI Taxonomy" id="148814"/>
    <lineage>
        <taxon>Bacteria</taxon>
        <taxon>Bacillati</taxon>
        <taxon>Bacillota</taxon>
        <taxon>Bacilli</taxon>
        <taxon>Lactobacillales</taxon>
        <taxon>Lactobacillaceae</taxon>
        <taxon>Apilactobacillus</taxon>
    </lineage>
</organism>
<name>A0A0M9DDG7_9LACO</name>
<gene>
    <name evidence="3" type="ORF">RZ71_12170</name>
</gene>
<dbReference type="PANTHER" id="PTHR30135:SF3">
    <property type="entry name" value="GLUCONEOGENESIS FACTOR-RELATED"/>
    <property type="match status" value="1"/>
</dbReference>
<dbReference type="AlphaFoldDB" id="A0A0M9DDG7"/>
<dbReference type="GO" id="GO:0005737">
    <property type="term" value="C:cytoplasm"/>
    <property type="evidence" value="ECO:0007669"/>
    <property type="project" value="UniProtKB-SubCell"/>
</dbReference>
<dbReference type="HAMAP" id="MF_00973">
    <property type="entry name" value="Gluconeogen_factor"/>
    <property type="match status" value="1"/>
</dbReference>
<evidence type="ECO:0000313" key="3">
    <source>
        <dbReference type="EMBL" id="KOY76764.1"/>
    </source>
</evidence>
<dbReference type="InterPro" id="IPR038136">
    <property type="entry name" value="CofD-like_dom_sf"/>
</dbReference>
<sequence>MKDNQARKNVVVIGGGTGLPVILNNLKNENVDITAIVNISDDGGSSGRLRNEINIVPPGDIRNVLVSLSNLSKDKLDLFQYRFKKGDHFLSEHSLGNLIIAAMTEMKGDVNVAVEALSQMMEITGKIYPATNEKLQLCAEFEDGSTMTGEYEITYADKKINRVWVESSDNQDEIPHANQKVIDAILAADQIVLGPGSLFTSILPNLMIKNLGEAVLASKAQVVYICNIMTQKGETDHFSDAEHVEVLNRHMKSNFIDVVIVNKQPVDTDLINREVFNEIENPVRHDEKAIQAMGCECIYDDFLMQSHQGAFHDGKKVADTLFKLVSKR</sequence>
<dbReference type="InterPro" id="IPR010119">
    <property type="entry name" value="Gluconeogen_factor"/>
</dbReference>
<reference evidence="3 4" key="1">
    <citation type="journal article" date="2015" name="Genome Biol. Evol.">
        <title>Functionally Structured Genomes in Lactobacillus kunkeei Colonizing the Honey Crop and Food Products of Honeybees and Stingless Bees.</title>
        <authorList>
            <person name="Tamarit D."/>
            <person name="Ellegaard K.M."/>
            <person name="Wikander J."/>
            <person name="Olofsson T."/>
            <person name="Vasquez A."/>
            <person name="Andersson S.G."/>
        </authorList>
    </citation>
    <scope>NUCLEOTIDE SEQUENCE [LARGE SCALE GENOMIC DNA]</scope>
    <source>
        <strain evidence="3 4">LAko</strain>
    </source>
</reference>
<accession>A0A0M9DDG7</accession>
<comment type="function">
    <text evidence="2">Required for morphogenesis under gluconeogenic growth conditions.</text>
</comment>
<dbReference type="PATRIC" id="fig|148814.8.peg.412"/>
<comment type="caution">
    <text evidence="3">The sequence shown here is derived from an EMBL/GenBank/DDBJ whole genome shotgun (WGS) entry which is preliminary data.</text>
</comment>
<keyword evidence="1 2" id="KW-0963">Cytoplasm</keyword>